<dbReference type="RefSeq" id="WP_161041430.1">
    <property type="nucleotide sequence ID" value="NZ_WWCM01000041.1"/>
</dbReference>
<evidence type="ECO:0008006" key="3">
    <source>
        <dbReference type="Google" id="ProtNLM"/>
    </source>
</evidence>
<reference evidence="1 2" key="1">
    <citation type="submission" date="2019-12" db="EMBL/GenBank/DDBJ databases">
        <title>Novel species isolated from a subtropical stream in China.</title>
        <authorList>
            <person name="Lu H."/>
        </authorList>
    </citation>
    <scope>NUCLEOTIDE SEQUENCE [LARGE SCALE GENOMIC DNA]</scope>
    <source>
        <strain evidence="1 2">CY13W</strain>
    </source>
</reference>
<accession>A0ABW9VSZ3</accession>
<protein>
    <recommendedName>
        <fullName evidence="3">Transcriptional regulator</fullName>
    </recommendedName>
</protein>
<proteinExistence type="predicted"/>
<dbReference type="Proteomes" id="UP000478090">
    <property type="component" value="Unassembled WGS sequence"/>
</dbReference>
<comment type="caution">
    <text evidence="1">The sequence shown here is derived from an EMBL/GenBank/DDBJ whole genome shotgun (WGS) entry which is preliminary data.</text>
</comment>
<evidence type="ECO:0000313" key="1">
    <source>
        <dbReference type="EMBL" id="MYM42185.1"/>
    </source>
</evidence>
<evidence type="ECO:0000313" key="2">
    <source>
        <dbReference type="Proteomes" id="UP000478090"/>
    </source>
</evidence>
<keyword evidence="2" id="KW-1185">Reference proteome</keyword>
<name>A0ABW9VSZ3_9BURK</name>
<gene>
    <name evidence="1" type="ORF">GTP27_23080</name>
</gene>
<organism evidence="1 2">
    <name type="scientific">Duganella qianjiadongensis</name>
    <dbReference type="NCBI Taxonomy" id="2692176"/>
    <lineage>
        <taxon>Bacteria</taxon>
        <taxon>Pseudomonadati</taxon>
        <taxon>Pseudomonadota</taxon>
        <taxon>Betaproteobacteria</taxon>
        <taxon>Burkholderiales</taxon>
        <taxon>Oxalobacteraceae</taxon>
        <taxon>Telluria group</taxon>
        <taxon>Duganella</taxon>
    </lineage>
</organism>
<dbReference type="EMBL" id="WWCM01000041">
    <property type="protein sequence ID" value="MYM42185.1"/>
    <property type="molecule type" value="Genomic_DNA"/>
</dbReference>
<sequence length="62" mass="6783">MEIQLIETSADCAKAIKEIDSLMSAEAGTAAGLRLERLAKLVQEYEAKHFPIDGPTKPPEKK</sequence>